<dbReference type="EMBL" id="HACA01017331">
    <property type="protein sequence ID" value="CDW34692.1"/>
    <property type="molecule type" value="Transcribed_RNA"/>
</dbReference>
<accession>A0A0K2U9P8</accession>
<feature type="transmembrane region" description="Helical" evidence="1">
    <location>
        <begin position="23"/>
        <end position="42"/>
    </location>
</feature>
<protein>
    <submittedName>
        <fullName evidence="2">Uncharacterized protein</fullName>
    </submittedName>
</protein>
<keyword evidence="1" id="KW-0472">Membrane</keyword>
<evidence type="ECO:0000256" key="1">
    <source>
        <dbReference type="SAM" id="Phobius"/>
    </source>
</evidence>
<sequence>LSLCFLYGKMLVRPSMTKSSNQIVLHFHVPYIVVIYLLQLLYKLDYRHLVKYPGIMIKHFNCTECNVNIIIDEVYSAERVEFVIGKLLGSNNN</sequence>
<proteinExistence type="predicted"/>
<evidence type="ECO:0000313" key="2">
    <source>
        <dbReference type="EMBL" id="CDW34692.1"/>
    </source>
</evidence>
<name>A0A0K2U9P8_LEPSM</name>
<keyword evidence="1" id="KW-0812">Transmembrane</keyword>
<organism evidence="2">
    <name type="scientific">Lepeophtheirus salmonis</name>
    <name type="common">Salmon louse</name>
    <name type="synonym">Caligus salmonis</name>
    <dbReference type="NCBI Taxonomy" id="72036"/>
    <lineage>
        <taxon>Eukaryota</taxon>
        <taxon>Metazoa</taxon>
        <taxon>Ecdysozoa</taxon>
        <taxon>Arthropoda</taxon>
        <taxon>Crustacea</taxon>
        <taxon>Multicrustacea</taxon>
        <taxon>Hexanauplia</taxon>
        <taxon>Copepoda</taxon>
        <taxon>Siphonostomatoida</taxon>
        <taxon>Caligidae</taxon>
        <taxon>Lepeophtheirus</taxon>
    </lineage>
</organism>
<feature type="non-terminal residue" evidence="2">
    <location>
        <position position="1"/>
    </location>
</feature>
<reference evidence="2" key="1">
    <citation type="submission" date="2014-05" db="EMBL/GenBank/DDBJ databases">
        <authorList>
            <person name="Chronopoulou M."/>
        </authorList>
    </citation>
    <scope>NUCLEOTIDE SEQUENCE</scope>
    <source>
        <tissue evidence="2">Whole organism</tissue>
    </source>
</reference>
<keyword evidence="1" id="KW-1133">Transmembrane helix</keyword>
<dbReference type="AlphaFoldDB" id="A0A0K2U9P8"/>